<dbReference type="Pfam" id="PF12520">
    <property type="entry name" value="DUF3723"/>
    <property type="match status" value="1"/>
</dbReference>
<keyword evidence="4" id="KW-1185">Reference proteome</keyword>
<dbReference type="AlphaFoldDB" id="A0AAD6IX98"/>
<dbReference type="Proteomes" id="UP001221413">
    <property type="component" value="Unassembled WGS sequence"/>
</dbReference>
<name>A0AAD6IX98_DREDA</name>
<dbReference type="EMBL" id="JAQGDS010000009">
    <property type="protein sequence ID" value="KAJ6258072.1"/>
    <property type="molecule type" value="Genomic_DNA"/>
</dbReference>
<reference evidence="3" key="1">
    <citation type="submission" date="2023-01" db="EMBL/GenBank/DDBJ databases">
        <title>The chitinases involved in constricting ring structure development in the nematode-trapping fungus Drechslerella dactyloides.</title>
        <authorList>
            <person name="Wang R."/>
            <person name="Zhang L."/>
            <person name="Tang P."/>
            <person name="Li S."/>
            <person name="Liang L."/>
        </authorList>
    </citation>
    <scope>NUCLEOTIDE SEQUENCE</scope>
    <source>
        <strain evidence="3">YMF1.00031</strain>
    </source>
</reference>
<feature type="region of interest" description="Disordered" evidence="2">
    <location>
        <begin position="853"/>
        <end position="882"/>
    </location>
</feature>
<evidence type="ECO:0000313" key="3">
    <source>
        <dbReference type="EMBL" id="KAJ6258072.1"/>
    </source>
</evidence>
<protein>
    <submittedName>
        <fullName evidence="3">Uncharacterized protein</fullName>
    </submittedName>
</protein>
<dbReference type="InterPro" id="IPR022198">
    <property type="entry name" value="DUF3723"/>
</dbReference>
<feature type="compositionally biased region" description="Basic and acidic residues" evidence="2">
    <location>
        <begin position="1006"/>
        <end position="1025"/>
    </location>
</feature>
<comment type="caution">
    <text evidence="3">The sequence shown here is derived from an EMBL/GenBank/DDBJ whole genome shotgun (WGS) entry which is preliminary data.</text>
</comment>
<gene>
    <name evidence="3" type="ORF">Dda_6985</name>
</gene>
<feature type="coiled-coil region" evidence="1">
    <location>
        <begin position="337"/>
        <end position="399"/>
    </location>
</feature>
<organism evidence="3 4">
    <name type="scientific">Drechslerella dactyloides</name>
    <name type="common">Nematode-trapping fungus</name>
    <name type="synonym">Arthrobotrys dactyloides</name>
    <dbReference type="NCBI Taxonomy" id="74499"/>
    <lineage>
        <taxon>Eukaryota</taxon>
        <taxon>Fungi</taxon>
        <taxon>Dikarya</taxon>
        <taxon>Ascomycota</taxon>
        <taxon>Pezizomycotina</taxon>
        <taxon>Orbiliomycetes</taxon>
        <taxon>Orbiliales</taxon>
        <taxon>Orbiliaceae</taxon>
        <taxon>Drechslerella</taxon>
    </lineage>
</organism>
<keyword evidence="1" id="KW-0175">Coiled coil</keyword>
<evidence type="ECO:0000256" key="1">
    <source>
        <dbReference type="SAM" id="Coils"/>
    </source>
</evidence>
<accession>A0AAD6IX98</accession>
<evidence type="ECO:0000256" key="2">
    <source>
        <dbReference type="SAM" id="MobiDB-lite"/>
    </source>
</evidence>
<feature type="compositionally biased region" description="Low complexity" evidence="2">
    <location>
        <begin position="1097"/>
        <end position="1106"/>
    </location>
</feature>
<evidence type="ECO:0000313" key="4">
    <source>
        <dbReference type="Proteomes" id="UP001221413"/>
    </source>
</evidence>
<proteinExistence type="predicted"/>
<sequence length="1182" mass="132303">MSVVSKNKCMDILRRFKKREPLPDGSYHPQDPRSPIGIGREEEDATLTLAELQAKGVFAFSAPHKNAMAAQIHAAGWYTTSLRTDNAIAAIEGIMEAHEMYDYPDDIVKLVWRKKVETWCVGEIRRWKKNGWIRKDGTGYVYEGDHVAFDGDYASPTPKSDAEYISGRINLIVSIIREVISMGGEQELVTKLATEGLNLQPEAYPPPKLDTIANELLDAIFDYLPSITLISVSYANKSLSGAGRKFLRRRHVFRDTQEYERKRRELDPATREIIGSQVEFYKDEQHIRVVSEADWDAPPEMDAVIWKTPNPEEVKSIDICYQMAFESTLKGFFADVLDAITTELEAERRQTKELASKLRTALTLAEMYKNGLENCDSMLRIQQRSNERMKEELEALKILTLPIVKHLPAFNGHKMNECDAAFPEDAAGTAIFDTMSFPIQMSSLTLPESGLCSVNMNIKEQMSEARFKILEQRIGILDQKARMGDYQDINHDVWAFLLLDEKELFRRLDFCTVSELQLRVPGVSTTDALYVDQKMADHTLFSEIESPHIRRQICSRLKRVKVLIPSLNSFFRYIVFLDECANIMRLLTPAGSTMTIFENITSQCRQTNWIQVSETDIQPIVLPDSVGYESNLTRDSGYKQLWLFCMRNFSDMKVAKTSNRRTKSVTDASKTSPVRWRHFATLVQYMGIRATGPVRQHGTDHEMEAALRNWILTNRPLDVFDYSDTDLARSVREIMEKMNRINPRSASISSIDPFLTGYELVPIRERYLIRTQCMNHANGLYMHAMAKEVEDEALMTDISQFFICKDFYRSFFESNFEFCWPREPSSSSESPLYAPLFHQEGAASNEVDMGTVGVGVSPGQDGGSNGGTSEEPGWSQPQADQWLASPLPGFASVETVASPADLAGDQDNSDSLMRDTGAIEQSHHFASESQDYFPTPKTTVSDDIEDVVRASQAQARAEILAAEEAGPSGVAEPQQVNEAHRSWGQGISAGFTDEGGERNVWQESDEERRSQEMRESSGAWERREPLLGSDSDQSDDDRIESDPEDADSSSPRAEQRYWEESTATAAASRTAHATGRGSAAAGAQTPRANPGPPPAAGPSDNSGGSNQSTWNRLPATLRSVFSRASPASTPKAPSQLPPNQLPLAPAKATPQPRTEFCSEWAKSFASISLTIRASIRLGSHTT</sequence>
<feature type="compositionally biased region" description="Low complexity" evidence="2">
    <location>
        <begin position="1061"/>
        <end position="1077"/>
    </location>
</feature>
<feature type="compositionally biased region" description="Acidic residues" evidence="2">
    <location>
        <begin position="1032"/>
        <end position="1047"/>
    </location>
</feature>
<feature type="region of interest" description="Disordered" evidence="2">
    <location>
        <begin position="986"/>
        <end position="1154"/>
    </location>
</feature>